<dbReference type="PaxDb" id="768679-TTX_0201"/>
<evidence type="ECO:0000313" key="2">
    <source>
        <dbReference type="Proteomes" id="UP000002654"/>
    </source>
</evidence>
<dbReference type="Proteomes" id="UP000002654">
    <property type="component" value="Chromosome"/>
</dbReference>
<accession>G4RMT6</accession>
<dbReference type="KEGG" id="ttn:TTX_0201"/>
<dbReference type="GeneID" id="11263213"/>
<dbReference type="HOGENOM" id="CLU_887450_0_0_2"/>
<dbReference type="eggNOG" id="arCOG05534">
    <property type="taxonomic scope" value="Archaea"/>
</dbReference>
<evidence type="ECO:0000313" key="1">
    <source>
        <dbReference type="EMBL" id="CCC80880.1"/>
    </source>
</evidence>
<name>G4RMT6_THETK</name>
<gene>
    <name evidence="1" type="ordered locus">TTX_0201</name>
</gene>
<dbReference type="EMBL" id="FN869859">
    <property type="protein sequence ID" value="CCC80880.1"/>
    <property type="molecule type" value="Genomic_DNA"/>
</dbReference>
<proteinExistence type="predicted"/>
<organism evidence="1 2">
    <name type="scientific">Thermoproteus tenax (strain ATCC 35583 / DSM 2078 / JCM 9277 / NBRC 100435 / Kra 1)</name>
    <dbReference type="NCBI Taxonomy" id="768679"/>
    <lineage>
        <taxon>Archaea</taxon>
        <taxon>Thermoproteota</taxon>
        <taxon>Thermoprotei</taxon>
        <taxon>Thermoproteales</taxon>
        <taxon>Thermoproteaceae</taxon>
        <taxon>Thermoproteus</taxon>
    </lineage>
</organism>
<dbReference type="PATRIC" id="fig|768679.9.peg.210"/>
<sequence>MIEINAESNIALITLWAKPEEILQRLPPDVRNMVALASSLYSKDGVNYILADLASRRLRIDLVIVYGPDLTKSGEALIEALRGRCGEWARVPCEVLSQLGVEVLDLRDLYGDEAALAEEIRRRYKPRGPREKIEVALQPPRRTLGSPAPAGWGIVYDTSPRYLWIKVLDYVMTYGGWEAGLKAPIVAQLGVFGAPRREGPGDVRRTCGGAALASGETRPPCLGALVWRHGRYLNAAIYLGDYDVVNVWPRDLADAEEALRSAAAREGLEPGLLTYVMIAHISEESLDLAQGVVEREWRAAYSREVYDPRGNFVLAGDSISHYTPDGVLWRILSADRATLRREAAKLLPEHAFYLGEESAARSILRDRYEQEQWRANG</sequence>
<dbReference type="STRING" id="768679.TTX_0201"/>
<dbReference type="RefSeq" id="WP_014126137.1">
    <property type="nucleotide sequence ID" value="NC_016070.1"/>
</dbReference>
<protein>
    <submittedName>
        <fullName evidence="1">Uncharacterized protein</fullName>
    </submittedName>
</protein>
<reference evidence="1 2" key="1">
    <citation type="journal article" date="2011" name="PLoS ONE">
        <title>The complete genome sequence of Thermoproteus tenax: a physiologically versatile member of the Crenarchaeota.</title>
        <authorList>
            <person name="Siebers B."/>
            <person name="Zaparty M."/>
            <person name="Raddatz G."/>
            <person name="Tjaden B."/>
            <person name="Albers S.V."/>
            <person name="Bell S.D."/>
            <person name="Blombach F."/>
            <person name="Kletzin A."/>
            <person name="Kyrpides N."/>
            <person name="Lanz C."/>
            <person name="Plagens A."/>
            <person name="Rampp M."/>
            <person name="Rosinus A."/>
            <person name="von Jan M."/>
            <person name="Makarova K.S."/>
            <person name="Klenk H.P."/>
            <person name="Schuster S.C."/>
            <person name="Hensel R."/>
        </authorList>
    </citation>
    <scope>NUCLEOTIDE SEQUENCE [LARGE SCALE GENOMIC DNA]</scope>
    <source>
        <strain evidence="2">ATCC 35583 / DSM 2078 / JCM 9277 / NBRC 100435 / Kra 1</strain>
    </source>
</reference>
<dbReference type="AlphaFoldDB" id="G4RMT6"/>
<keyword evidence="2" id="KW-1185">Reference proteome</keyword>